<dbReference type="EMBL" id="SSTD01009149">
    <property type="protein sequence ID" value="TYK14737.1"/>
    <property type="molecule type" value="Genomic_DNA"/>
</dbReference>
<protein>
    <recommendedName>
        <fullName evidence="2">Retrotransposon gag domain-containing protein</fullName>
    </recommendedName>
</protein>
<dbReference type="Pfam" id="PF03732">
    <property type="entry name" value="Retrotrans_gag"/>
    <property type="match status" value="1"/>
</dbReference>
<dbReference type="InterPro" id="IPR005162">
    <property type="entry name" value="Retrotrans_gag_dom"/>
</dbReference>
<organism evidence="4 6">
    <name type="scientific">Cucumis melo var. makuwa</name>
    <name type="common">Oriental melon</name>
    <dbReference type="NCBI Taxonomy" id="1194695"/>
    <lineage>
        <taxon>Eukaryota</taxon>
        <taxon>Viridiplantae</taxon>
        <taxon>Streptophyta</taxon>
        <taxon>Embryophyta</taxon>
        <taxon>Tracheophyta</taxon>
        <taxon>Spermatophyta</taxon>
        <taxon>Magnoliopsida</taxon>
        <taxon>eudicotyledons</taxon>
        <taxon>Gunneridae</taxon>
        <taxon>Pentapetalae</taxon>
        <taxon>rosids</taxon>
        <taxon>fabids</taxon>
        <taxon>Cucurbitales</taxon>
        <taxon>Cucurbitaceae</taxon>
        <taxon>Benincaseae</taxon>
        <taxon>Cucumis</taxon>
    </lineage>
</organism>
<feature type="region of interest" description="Disordered" evidence="1">
    <location>
        <begin position="264"/>
        <end position="311"/>
    </location>
</feature>
<gene>
    <name evidence="4" type="ORF">E5676_scaffold692G00720</name>
    <name evidence="3" type="ORF">E6C27_scaffold749G00700</name>
</gene>
<proteinExistence type="predicted"/>
<comment type="caution">
    <text evidence="4">The sequence shown here is derived from an EMBL/GenBank/DDBJ whole genome shotgun (WGS) entry which is preliminary data.</text>
</comment>
<feature type="domain" description="Retrotransposon gag" evidence="2">
    <location>
        <begin position="139"/>
        <end position="233"/>
    </location>
</feature>
<dbReference type="Proteomes" id="UP000321393">
    <property type="component" value="Unassembled WGS sequence"/>
</dbReference>
<dbReference type="Proteomes" id="UP000321947">
    <property type="component" value="Unassembled WGS sequence"/>
</dbReference>
<name>A0A5D3CS31_CUCMM</name>
<evidence type="ECO:0000313" key="5">
    <source>
        <dbReference type="Proteomes" id="UP000321393"/>
    </source>
</evidence>
<reference evidence="5 6" key="1">
    <citation type="submission" date="2019-08" db="EMBL/GenBank/DDBJ databases">
        <title>Draft genome sequences of two oriental melons (Cucumis melo L. var makuwa).</title>
        <authorList>
            <person name="Kwon S.-Y."/>
        </authorList>
    </citation>
    <scope>NUCLEOTIDE SEQUENCE [LARGE SCALE GENOMIC DNA]</scope>
    <source>
        <strain evidence="6">cv. Chang Bougi</strain>
        <strain evidence="5">cv. SW 3</strain>
        <tissue evidence="4">Leaf</tissue>
    </source>
</reference>
<evidence type="ECO:0000256" key="1">
    <source>
        <dbReference type="SAM" id="MobiDB-lite"/>
    </source>
</evidence>
<evidence type="ECO:0000259" key="2">
    <source>
        <dbReference type="Pfam" id="PF03732"/>
    </source>
</evidence>
<dbReference type="AlphaFoldDB" id="A0A5D3CS31"/>
<sequence>MSSTNPSDKAQRDRLVELEEQMLYLVEVLDSIRILESHLEEIVEKADTADAVVGRVKGLPIQELLARVNTLEGKVGRTGSHKRGDSSTGSVAHIEERVQELDSSQKTLLEMCEQWQTKLRLEGQFWAMNTVTEEAKVTLATMHLSEDAKLWWSSQYVDMQEGRCTIDTWDALKKELCSQFFPENVEILSRRKLHELKHTGSISEYVKQFAGLMLEIRDMSEKDKVFCFVEGLKSWAKTKLYEQRVQDLMSVYAAAKQLFNLTNDSQNVRRHQSSSPGRKMNSRPSSPKAVRGDKRSSKDRRPYQLNTENTW</sequence>
<dbReference type="EMBL" id="SSTE01004817">
    <property type="protein sequence ID" value="KAA0061383.1"/>
    <property type="molecule type" value="Genomic_DNA"/>
</dbReference>
<accession>A0A5D3CS31</accession>
<evidence type="ECO:0000313" key="6">
    <source>
        <dbReference type="Proteomes" id="UP000321947"/>
    </source>
</evidence>
<evidence type="ECO:0000313" key="4">
    <source>
        <dbReference type="EMBL" id="TYK14737.1"/>
    </source>
</evidence>
<dbReference type="OrthoDB" id="782535at2759"/>
<evidence type="ECO:0000313" key="3">
    <source>
        <dbReference type="EMBL" id="KAA0061383.1"/>
    </source>
</evidence>
<feature type="compositionally biased region" description="Basic and acidic residues" evidence="1">
    <location>
        <begin position="290"/>
        <end position="302"/>
    </location>
</feature>